<dbReference type="Pfam" id="PF07075">
    <property type="entry name" value="NamZ_N"/>
    <property type="match status" value="1"/>
</dbReference>
<keyword evidence="5" id="KW-1185">Reference proteome</keyword>
<protein>
    <submittedName>
        <fullName evidence="4">DUF1343 domain-containing protein</fullName>
    </submittedName>
</protein>
<comment type="caution">
    <text evidence="4">The sequence shown here is derived from an EMBL/GenBank/DDBJ whole genome shotgun (WGS) entry which is preliminary data.</text>
</comment>
<evidence type="ECO:0000256" key="1">
    <source>
        <dbReference type="SAM" id="Phobius"/>
    </source>
</evidence>
<dbReference type="InterPro" id="IPR048502">
    <property type="entry name" value="NamZ_N"/>
</dbReference>
<dbReference type="Gene3D" id="3.40.50.12170">
    <property type="entry name" value="Uncharacterised protein PF07075, DUF1343"/>
    <property type="match status" value="1"/>
</dbReference>
<proteinExistence type="predicted"/>
<dbReference type="PANTHER" id="PTHR42915">
    <property type="entry name" value="HYPOTHETICAL 460 KDA PROTEIN IN FEUA-SIGW INTERGENIC REGION [PRECURSOR]"/>
    <property type="match status" value="1"/>
</dbReference>
<name>A0ABS0YE27_9BACT</name>
<keyword evidence="1" id="KW-1133">Transmembrane helix</keyword>
<feature type="domain" description="Peptidoglycan beta-N-acetylmuramidase NamZ C-terminal" evidence="3">
    <location>
        <begin position="276"/>
        <end position="436"/>
    </location>
</feature>
<keyword evidence="1" id="KW-0812">Transmembrane</keyword>
<keyword evidence="1" id="KW-0472">Membrane</keyword>
<dbReference type="Gene3D" id="3.90.1150.140">
    <property type="match status" value="1"/>
</dbReference>
<accession>A0ABS0YE27</accession>
<dbReference type="Proteomes" id="UP000614714">
    <property type="component" value="Unassembled WGS sequence"/>
</dbReference>
<dbReference type="InterPro" id="IPR048503">
    <property type="entry name" value="NamZ_C"/>
</dbReference>
<gene>
    <name evidence="4" type="ORF">JFN91_10080</name>
</gene>
<evidence type="ECO:0000313" key="5">
    <source>
        <dbReference type="Proteomes" id="UP000614714"/>
    </source>
</evidence>
<organism evidence="4 5">
    <name type="scientific">Geomonas anaerohicana</name>
    <dbReference type="NCBI Taxonomy" id="2798583"/>
    <lineage>
        <taxon>Bacteria</taxon>
        <taxon>Pseudomonadati</taxon>
        <taxon>Thermodesulfobacteriota</taxon>
        <taxon>Desulfuromonadia</taxon>
        <taxon>Geobacterales</taxon>
        <taxon>Geobacteraceae</taxon>
        <taxon>Geomonas</taxon>
    </lineage>
</organism>
<feature type="transmembrane region" description="Helical" evidence="1">
    <location>
        <begin position="23"/>
        <end position="42"/>
    </location>
</feature>
<dbReference type="Pfam" id="PF20732">
    <property type="entry name" value="NamZ_C"/>
    <property type="match status" value="1"/>
</dbReference>
<dbReference type="InterPro" id="IPR008302">
    <property type="entry name" value="NamZ"/>
</dbReference>
<dbReference type="EMBL" id="JAEMHL010000004">
    <property type="protein sequence ID" value="MBJ6750564.1"/>
    <property type="molecule type" value="Genomic_DNA"/>
</dbReference>
<evidence type="ECO:0000259" key="2">
    <source>
        <dbReference type="Pfam" id="PF07075"/>
    </source>
</evidence>
<dbReference type="PANTHER" id="PTHR42915:SF1">
    <property type="entry name" value="PEPTIDOGLYCAN BETA-N-ACETYLMURAMIDASE NAMZ"/>
    <property type="match status" value="1"/>
</dbReference>
<evidence type="ECO:0000259" key="3">
    <source>
        <dbReference type="Pfam" id="PF20732"/>
    </source>
</evidence>
<reference evidence="4 5" key="1">
    <citation type="submission" date="2020-12" db="EMBL/GenBank/DDBJ databases">
        <title>Geomonas sp. Red421, isolated from paddy soil.</title>
        <authorList>
            <person name="Xu Z."/>
            <person name="Zhang Z."/>
            <person name="Masuda Y."/>
            <person name="Itoh H."/>
            <person name="Senoo K."/>
        </authorList>
    </citation>
    <scope>NUCLEOTIDE SEQUENCE [LARGE SCALE GENOMIC DNA]</scope>
    <source>
        <strain evidence="4 5">Red421</strain>
    </source>
</reference>
<sequence>MGLAFTETCGVSSAIISSRRRYIVFRVAPSVLAITLMLFLLFPGLCRAEIVKTGAEVLSEQGFLPLQGKRFALITNQSAMVGKTHLLALMEQKGVTPALIFSPEHGLKGNAEDGVKLADDNAAPIPVKSLYGAGKKPRPDDLKGIDLIVFDIQDAGARFYTYISTMGLAMQAAAEAGIPFMVLDRPNPLGGDYVAGFVREKIPGSFTSLYPIPLAHGMTVGELAGMIKGEGMLPDLGKLELRVVRMQGWQREMRWQDTGLAWVATSPNLAAIESVLLYPGTGLLEGTGASEGRGSTRPFQIAGWPGVDAKALALRLNGEQLPGLRFDPLQFTPIRLPGISSAPKYRDRAVDGVSIEITDYRKVEPVQTGVALMAALQAALPEKSRPLFFRGGIDDMAGSPDLRKGLQAGETAAAIEARWTPGVKRFLEQRKPYLLY</sequence>
<feature type="domain" description="Peptidoglycan beta-N-acetylmuramidase NamZ N-terminal" evidence="2">
    <location>
        <begin position="72"/>
        <end position="271"/>
    </location>
</feature>
<dbReference type="PIRSF" id="PIRSF016719">
    <property type="entry name" value="UCP016719"/>
    <property type="match status" value="1"/>
</dbReference>
<evidence type="ECO:0000313" key="4">
    <source>
        <dbReference type="EMBL" id="MBJ6750564.1"/>
    </source>
</evidence>